<gene>
    <name evidence="1" type="ORF">ACHE_60270A</name>
</gene>
<dbReference type="GeneID" id="66984742"/>
<name>A0A7R7VUK0_ASPCH</name>
<evidence type="ECO:0000313" key="2">
    <source>
        <dbReference type="Proteomes" id="UP000637239"/>
    </source>
</evidence>
<sequence length="123" mass="14496">MTTMATTNSHKPPYSTSHTLKALDQRYNAQSYSTIATIMALRQTYFQDRFTFMRGEDMVPVLKRLGATDENFRYVKSISNITGLNLDYCTVTHGRYSRLRRTIQRLEWQPYTLPVQEDYCRHD</sequence>
<dbReference type="KEGG" id="ache:ACHE_60270A"/>
<keyword evidence="2" id="KW-1185">Reference proteome</keyword>
<dbReference type="Proteomes" id="UP000637239">
    <property type="component" value="Chromosome 6"/>
</dbReference>
<evidence type="ECO:0000313" key="1">
    <source>
        <dbReference type="EMBL" id="BCR90384.1"/>
    </source>
</evidence>
<dbReference type="AlphaFoldDB" id="A0A7R7VUK0"/>
<accession>A0A7R7VUK0</accession>
<dbReference type="EMBL" id="AP024421">
    <property type="protein sequence ID" value="BCR90384.1"/>
    <property type="molecule type" value="Genomic_DNA"/>
</dbReference>
<reference evidence="1" key="1">
    <citation type="submission" date="2021-01" db="EMBL/GenBank/DDBJ databases">
        <authorList>
            <consortium name="Aspergillus chevalieri M1 genome sequencing consortium"/>
            <person name="Kazuki M."/>
            <person name="Futagami T."/>
        </authorList>
    </citation>
    <scope>NUCLEOTIDE SEQUENCE</scope>
    <source>
        <strain evidence="1">M1</strain>
    </source>
</reference>
<protein>
    <submittedName>
        <fullName evidence="1">Uncharacterized protein</fullName>
    </submittedName>
</protein>
<organism evidence="1 2">
    <name type="scientific">Aspergillus chevalieri</name>
    <name type="common">Eurotium chevalieri</name>
    <dbReference type="NCBI Taxonomy" id="182096"/>
    <lineage>
        <taxon>Eukaryota</taxon>
        <taxon>Fungi</taxon>
        <taxon>Dikarya</taxon>
        <taxon>Ascomycota</taxon>
        <taxon>Pezizomycotina</taxon>
        <taxon>Eurotiomycetes</taxon>
        <taxon>Eurotiomycetidae</taxon>
        <taxon>Eurotiales</taxon>
        <taxon>Aspergillaceae</taxon>
        <taxon>Aspergillus</taxon>
        <taxon>Aspergillus subgen. Aspergillus</taxon>
    </lineage>
</organism>
<reference evidence="1" key="2">
    <citation type="submission" date="2021-02" db="EMBL/GenBank/DDBJ databases">
        <title>Aspergillus chevalieri M1 genome sequence.</title>
        <authorList>
            <person name="Kadooka C."/>
            <person name="Mori K."/>
            <person name="Futagami T."/>
        </authorList>
    </citation>
    <scope>NUCLEOTIDE SEQUENCE</scope>
    <source>
        <strain evidence="1">M1</strain>
    </source>
</reference>
<dbReference type="RefSeq" id="XP_043138906.1">
    <property type="nucleotide sequence ID" value="XM_043281426.1"/>
</dbReference>
<proteinExistence type="predicted"/>